<keyword evidence="1" id="KW-1133">Transmembrane helix</keyword>
<dbReference type="EMBL" id="JSVC01000007">
    <property type="protein sequence ID" value="KIC95326.1"/>
    <property type="molecule type" value="Genomic_DNA"/>
</dbReference>
<feature type="transmembrane region" description="Helical" evidence="1">
    <location>
        <begin position="15"/>
        <end position="37"/>
    </location>
</feature>
<dbReference type="STRING" id="1349421.OI18_06920"/>
<dbReference type="Proteomes" id="UP000031408">
    <property type="component" value="Unassembled WGS sequence"/>
</dbReference>
<name>A0A0C1L745_9BACT</name>
<organism evidence="2 3">
    <name type="scientific">Flavihumibacter solisilvae</name>
    <dbReference type="NCBI Taxonomy" id="1349421"/>
    <lineage>
        <taxon>Bacteria</taxon>
        <taxon>Pseudomonadati</taxon>
        <taxon>Bacteroidota</taxon>
        <taxon>Chitinophagia</taxon>
        <taxon>Chitinophagales</taxon>
        <taxon>Chitinophagaceae</taxon>
        <taxon>Flavihumibacter</taxon>
    </lineage>
</organism>
<dbReference type="RefSeq" id="WP_039138367.1">
    <property type="nucleotide sequence ID" value="NZ_JSVC01000007.1"/>
</dbReference>
<proteinExistence type="predicted"/>
<keyword evidence="3" id="KW-1185">Reference proteome</keyword>
<sequence>MKFINYLESISGISIYALTSLVIFVLFFTLALAWSVLADKKMIEEISQIPLDENNYPNQ</sequence>
<evidence type="ECO:0000313" key="3">
    <source>
        <dbReference type="Proteomes" id="UP000031408"/>
    </source>
</evidence>
<dbReference type="OrthoDB" id="965798at2"/>
<reference evidence="2 3" key="1">
    <citation type="submission" date="2014-11" db="EMBL/GenBank/DDBJ databases">
        <title>Genome sequence of Flavihumibacter solisilvae 3-3.</title>
        <authorList>
            <person name="Zhou G."/>
            <person name="Li M."/>
            <person name="Wang G."/>
        </authorList>
    </citation>
    <scope>NUCLEOTIDE SEQUENCE [LARGE SCALE GENOMIC DNA]</scope>
    <source>
        <strain evidence="2 3">3-3</strain>
    </source>
</reference>
<comment type="caution">
    <text evidence="2">The sequence shown here is derived from an EMBL/GenBank/DDBJ whole genome shotgun (WGS) entry which is preliminary data.</text>
</comment>
<evidence type="ECO:0000256" key="1">
    <source>
        <dbReference type="SAM" id="Phobius"/>
    </source>
</evidence>
<gene>
    <name evidence="2" type="ORF">OI18_06920</name>
</gene>
<protein>
    <submittedName>
        <fullName evidence="2">Cbb3-type cytochrome oxidase component FixQ</fullName>
    </submittedName>
</protein>
<keyword evidence="1" id="KW-0812">Transmembrane</keyword>
<dbReference type="AlphaFoldDB" id="A0A0C1L745"/>
<accession>A0A0C1L745</accession>
<keyword evidence="1" id="KW-0472">Membrane</keyword>
<evidence type="ECO:0000313" key="2">
    <source>
        <dbReference type="EMBL" id="KIC95326.1"/>
    </source>
</evidence>